<dbReference type="CDD" id="cd00190">
    <property type="entry name" value="Tryp_SPc"/>
    <property type="match status" value="1"/>
</dbReference>
<dbReference type="Gene3D" id="2.40.10.10">
    <property type="entry name" value="Trypsin-like serine proteases"/>
    <property type="match status" value="2"/>
</dbReference>
<dbReference type="FunFam" id="2.40.10.10:FF:000047">
    <property type="entry name" value="Trypsin eta"/>
    <property type="match status" value="1"/>
</dbReference>
<evidence type="ECO:0000256" key="9">
    <source>
        <dbReference type="RuleBase" id="RU363034"/>
    </source>
</evidence>
<feature type="signal peptide" evidence="10">
    <location>
        <begin position="1"/>
        <end position="26"/>
    </location>
</feature>
<dbReference type="InterPro" id="IPR022700">
    <property type="entry name" value="CLIP"/>
</dbReference>
<evidence type="ECO:0000256" key="6">
    <source>
        <dbReference type="ARBA" id="ARBA00022825"/>
    </source>
</evidence>
<evidence type="ECO:0000259" key="11">
    <source>
        <dbReference type="PROSITE" id="PS50240"/>
    </source>
</evidence>
<evidence type="ECO:0000256" key="8">
    <source>
        <dbReference type="ARBA" id="ARBA00024195"/>
    </source>
</evidence>
<dbReference type="PROSITE" id="PS50240">
    <property type="entry name" value="TRYPSIN_DOM"/>
    <property type="match status" value="1"/>
</dbReference>
<evidence type="ECO:0000256" key="1">
    <source>
        <dbReference type="ARBA" id="ARBA00004613"/>
    </source>
</evidence>
<dbReference type="Pfam" id="PF00089">
    <property type="entry name" value="Trypsin"/>
    <property type="match status" value="1"/>
</dbReference>
<dbReference type="PROSITE" id="PS51888">
    <property type="entry name" value="CLIP"/>
    <property type="match status" value="1"/>
</dbReference>
<dbReference type="PRINTS" id="PR00722">
    <property type="entry name" value="CHYMOTRYPSIN"/>
</dbReference>
<evidence type="ECO:0000256" key="4">
    <source>
        <dbReference type="ARBA" id="ARBA00022729"/>
    </source>
</evidence>
<dbReference type="Proteomes" id="UP001160148">
    <property type="component" value="Unassembled WGS sequence"/>
</dbReference>
<evidence type="ECO:0000256" key="3">
    <source>
        <dbReference type="ARBA" id="ARBA00022670"/>
    </source>
</evidence>
<evidence type="ECO:0000256" key="7">
    <source>
        <dbReference type="ARBA" id="ARBA00023157"/>
    </source>
</evidence>
<dbReference type="PANTHER" id="PTHR24252">
    <property type="entry name" value="ACROSIN-RELATED"/>
    <property type="match status" value="1"/>
</dbReference>
<evidence type="ECO:0000256" key="10">
    <source>
        <dbReference type="RuleBase" id="RU366078"/>
    </source>
</evidence>
<dbReference type="SMART" id="SM00680">
    <property type="entry name" value="CLIP"/>
    <property type="match status" value="1"/>
</dbReference>
<dbReference type="AlphaFoldDB" id="A0AAV0W6A8"/>
<dbReference type="EMBL" id="CARXXK010000001">
    <property type="protein sequence ID" value="CAI6351380.1"/>
    <property type="molecule type" value="Genomic_DNA"/>
</dbReference>
<dbReference type="SUPFAM" id="SSF50494">
    <property type="entry name" value="Trypsin-like serine proteases"/>
    <property type="match status" value="1"/>
</dbReference>
<dbReference type="PROSITE" id="PS00135">
    <property type="entry name" value="TRYPSIN_SER"/>
    <property type="match status" value="1"/>
</dbReference>
<evidence type="ECO:0000259" key="12">
    <source>
        <dbReference type="PROSITE" id="PS51888"/>
    </source>
</evidence>
<dbReference type="GO" id="GO:0004252">
    <property type="term" value="F:serine-type endopeptidase activity"/>
    <property type="evidence" value="ECO:0007669"/>
    <property type="project" value="UniProtKB-UniRule"/>
</dbReference>
<organism evidence="13 14">
    <name type="scientific">Macrosiphum euphorbiae</name>
    <name type="common">potato aphid</name>
    <dbReference type="NCBI Taxonomy" id="13131"/>
    <lineage>
        <taxon>Eukaryota</taxon>
        <taxon>Metazoa</taxon>
        <taxon>Ecdysozoa</taxon>
        <taxon>Arthropoda</taxon>
        <taxon>Hexapoda</taxon>
        <taxon>Insecta</taxon>
        <taxon>Pterygota</taxon>
        <taxon>Neoptera</taxon>
        <taxon>Paraneoptera</taxon>
        <taxon>Hemiptera</taxon>
        <taxon>Sternorrhyncha</taxon>
        <taxon>Aphidomorpha</taxon>
        <taxon>Aphidoidea</taxon>
        <taxon>Aphididae</taxon>
        <taxon>Macrosiphini</taxon>
        <taxon>Macrosiphum</taxon>
    </lineage>
</organism>
<dbReference type="PANTHER" id="PTHR24252:SF7">
    <property type="entry name" value="HYALIN"/>
    <property type="match status" value="1"/>
</dbReference>
<feature type="domain" description="Peptidase S1" evidence="11">
    <location>
        <begin position="114"/>
        <end position="359"/>
    </location>
</feature>
<dbReference type="InterPro" id="IPR033116">
    <property type="entry name" value="TRYPSIN_SER"/>
</dbReference>
<feature type="chain" id="PRO_5043085111" description="CLIP domain-containing serine protease" evidence="10">
    <location>
        <begin position="27"/>
        <end position="359"/>
    </location>
</feature>
<keyword evidence="14" id="KW-1185">Reference proteome</keyword>
<dbReference type="InterPro" id="IPR038565">
    <property type="entry name" value="CLIP_sf"/>
</dbReference>
<keyword evidence="5 9" id="KW-0378">Hydrolase</keyword>
<comment type="domain">
    <text evidence="10">The clip domain consists of 35-55 residues which are 'knitted' together usually by 3 conserved disulfide bonds forming a clip-like compact structure.</text>
</comment>
<sequence length="359" mass="39794">MDRVKFIICMVFVFSLGNCEDKTVKAQNLQENRKCFTPNGDNGNCINIKRCPTLLHLLEHQGHNSSIATFLIKSKCGDEDNFPYYPKVCCLDDVIFKLPSQDTCGRNNVSRNLIVGGRLAELGDWPWIAALGYQVLSEPMSEYKWLCGGSLISDRYVLTAAHCTIGSGMYRLSVVRLGDLNLDPNVVDGAEPIDVAISRVIIHTRYNSRTNTNDIALLKLGNSVGFNQFIQPICLPILSHHRAKSLTKLQLSFAGWGSTMLNRSSDALIEVELPVLSNSECKKIYESHKTNIDDTQLCAGIKGRDSCMGDSGGPLIWPKGSQYYLVGVMNFGHLSCGTDIPGVYARVTSFLEWIVENMN</sequence>
<dbReference type="Pfam" id="PF12032">
    <property type="entry name" value="CLIP"/>
    <property type="match status" value="1"/>
</dbReference>
<accession>A0AAV0W6A8</accession>
<proteinExistence type="inferred from homology"/>
<keyword evidence="4 10" id="KW-0732">Signal</keyword>
<dbReference type="EC" id="3.4.21.-" evidence="9"/>
<protein>
    <recommendedName>
        <fullName evidence="10">CLIP domain-containing serine protease</fullName>
        <ecNumber evidence="9">3.4.21.-</ecNumber>
    </recommendedName>
</protein>
<feature type="domain" description="Clip" evidence="12">
    <location>
        <begin position="34"/>
        <end position="90"/>
    </location>
</feature>
<dbReference type="PROSITE" id="PS00134">
    <property type="entry name" value="TRYPSIN_HIS"/>
    <property type="match status" value="1"/>
</dbReference>
<dbReference type="InterPro" id="IPR009003">
    <property type="entry name" value="Peptidase_S1_PA"/>
</dbReference>
<dbReference type="InterPro" id="IPR043504">
    <property type="entry name" value="Peptidase_S1_PA_chymotrypsin"/>
</dbReference>
<keyword evidence="3 9" id="KW-0645">Protease</keyword>
<dbReference type="GO" id="GO:0005576">
    <property type="term" value="C:extracellular region"/>
    <property type="evidence" value="ECO:0007669"/>
    <property type="project" value="UniProtKB-SubCell"/>
</dbReference>
<comment type="caution">
    <text evidence="13">The sequence shown here is derived from an EMBL/GenBank/DDBJ whole genome shotgun (WGS) entry which is preliminary data.</text>
</comment>
<comment type="similarity">
    <text evidence="8 10">Belongs to the peptidase S1 family. CLIP subfamily.</text>
</comment>
<dbReference type="InterPro" id="IPR001254">
    <property type="entry name" value="Trypsin_dom"/>
</dbReference>
<keyword evidence="7" id="KW-1015">Disulfide bond</keyword>
<evidence type="ECO:0000313" key="13">
    <source>
        <dbReference type="EMBL" id="CAI6351380.1"/>
    </source>
</evidence>
<dbReference type="InterPro" id="IPR001314">
    <property type="entry name" value="Peptidase_S1A"/>
</dbReference>
<keyword evidence="6 9" id="KW-0720">Serine protease</keyword>
<comment type="subcellular location">
    <subcellularLocation>
        <location evidence="1 10">Secreted</location>
    </subcellularLocation>
</comment>
<reference evidence="13 14" key="1">
    <citation type="submission" date="2023-01" db="EMBL/GenBank/DDBJ databases">
        <authorList>
            <person name="Whitehead M."/>
        </authorList>
    </citation>
    <scope>NUCLEOTIDE SEQUENCE [LARGE SCALE GENOMIC DNA]</scope>
</reference>
<keyword evidence="2 10" id="KW-0964">Secreted</keyword>
<dbReference type="SMART" id="SM00020">
    <property type="entry name" value="Tryp_SPc"/>
    <property type="match status" value="1"/>
</dbReference>
<evidence type="ECO:0000256" key="5">
    <source>
        <dbReference type="ARBA" id="ARBA00022801"/>
    </source>
</evidence>
<dbReference type="InterPro" id="IPR018114">
    <property type="entry name" value="TRYPSIN_HIS"/>
</dbReference>
<name>A0AAV0W6A8_9HEMI</name>
<evidence type="ECO:0000313" key="14">
    <source>
        <dbReference type="Proteomes" id="UP001160148"/>
    </source>
</evidence>
<gene>
    <name evidence="13" type="ORF">MEUPH1_LOCUS7731</name>
</gene>
<evidence type="ECO:0000256" key="2">
    <source>
        <dbReference type="ARBA" id="ARBA00022525"/>
    </source>
</evidence>
<dbReference type="Gene3D" id="3.30.1640.30">
    <property type="match status" value="1"/>
</dbReference>
<dbReference type="GO" id="GO:0016485">
    <property type="term" value="P:protein processing"/>
    <property type="evidence" value="ECO:0007669"/>
    <property type="project" value="UniProtKB-ARBA"/>
</dbReference>